<feature type="transmembrane region" description="Helical" evidence="1">
    <location>
        <begin position="20"/>
        <end position="39"/>
    </location>
</feature>
<dbReference type="RefSeq" id="WP_277860422.1">
    <property type="nucleotide sequence ID" value="NZ_JARRAG010000002.1"/>
</dbReference>
<evidence type="ECO:0000256" key="1">
    <source>
        <dbReference type="SAM" id="Phobius"/>
    </source>
</evidence>
<dbReference type="EMBL" id="JARRAG010000002">
    <property type="protein sequence ID" value="MDG3004060.1"/>
    <property type="molecule type" value="Genomic_DNA"/>
</dbReference>
<keyword evidence="1" id="KW-0472">Membrane</keyword>
<organism evidence="2 3">
    <name type="scientific">Paludisphaera mucosa</name>
    <dbReference type="NCBI Taxonomy" id="3030827"/>
    <lineage>
        <taxon>Bacteria</taxon>
        <taxon>Pseudomonadati</taxon>
        <taxon>Planctomycetota</taxon>
        <taxon>Planctomycetia</taxon>
        <taxon>Isosphaerales</taxon>
        <taxon>Isosphaeraceae</taxon>
        <taxon>Paludisphaera</taxon>
    </lineage>
</organism>
<evidence type="ECO:0000313" key="3">
    <source>
        <dbReference type="Proteomes" id="UP001216907"/>
    </source>
</evidence>
<dbReference type="Proteomes" id="UP001216907">
    <property type="component" value="Unassembled WGS sequence"/>
</dbReference>
<keyword evidence="1" id="KW-0812">Transmembrane</keyword>
<keyword evidence="3" id="KW-1185">Reference proteome</keyword>
<sequence>MNTTTTLRPERKAPSVDARGWVVLAWVAAWSAAYLYSAVGTRFPWLRSWIDGLF</sequence>
<accession>A0ABT6F9K3</accession>
<comment type="caution">
    <text evidence="2">The sequence shown here is derived from an EMBL/GenBank/DDBJ whole genome shotgun (WGS) entry which is preliminary data.</text>
</comment>
<keyword evidence="1" id="KW-1133">Transmembrane helix</keyword>
<name>A0ABT6F9K3_9BACT</name>
<protein>
    <submittedName>
        <fullName evidence="2">Uncharacterized protein</fullName>
    </submittedName>
</protein>
<reference evidence="2 3" key="1">
    <citation type="submission" date="2023-03" db="EMBL/GenBank/DDBJ databases">
        <title>Paludisphaera mucosa sp. nov. a novel planctomycete from northern fen.</title>
        <authorList>
            <person name="Ivanova A."/>
        </authorList>
    </citation>
    <scope>NUCLEOTIDE SEQUENCE [LARGE SCALE GENOMIC DNA]</scope>
    <source>
        <strain evidence="2 3">Pla2</strain>
    </source>
</reference>
<gene>
    <name evidence="2" type="ORF">PZE19_09770</name>
</gene>
<evidence type="ECO:0000313" key="2">
    <source>
        <dbReference type="EMBL" id="MDG3004060.1"/>
    </source>
</evidence>
<proteinExistence type="predicted"/>